<reference evidence="3" key="1">
    <citation type="journal article" date="2019" name="Int. J. Syst. Evol. Microbiol.">
        <title>The Global Catalogue of Microorganisms (GCM) 10K type strain sequencing project: providing services to taxonomists for standard genome sequencing and annotation.</title>
        <authorList>
            <consortium name="The Broad Institute Genomics Platform"/>
            <consortium name="The Broad Institute Genome Sequencing Center for Infectious Disease"/>
            <person name="Wu L."/>
            <person name="Ma J."/>
        </authorList>
    </citation>
    <scope>NUCLEOTIDE SEQUENCE [LARGE SCALE GENOMIC DNA]</scope>
    <source>
        <strain evidence="3">JCM 4855</strain>
    </source>
</reference>
<evidence type="ECO:0000313" key="3">
    <source>
        <dbReference type="Proteomes" id="UP001596409"/>
    </source>
</evidence>
<organism evidence="2 3">
    <name type="scientific">Streptomyces viridiviolaceus</name>
    <dbReference type="NCBI Taxonomy" id="68282"/>
    <lineage>
        <taxon>Bacteria</taxon>
        <taxon>Bacillati</taxon>
        <taxon>Actinomycetota</taxon>
        <taxon>Actinomycetes</taxon>
        <taxon>Kitasatosporales</taxon>
        <taxon>Streptomycetaceae</taxon>
        <taxon>Streptomyces</taxon>
    </lineage>
</organism>
<accession>A0ABW2E721</accession>
<dbReference type="RefSeq" id="WP_189875878.1">
    <property type="nucleotide sequence ID" value="NZ_BMWA01000018.1"/>
</dbReference>
<name>A0ABW2E721_9ACTN</name>
<gene>
    <name evidence="2" type="ORF">ACFQMH_23130</name>
</gene>
<dbReference type="Proteomes" id="UP001596409">
    <property type="component" value="Unassembled WGS sequence"/>
</dbReference>
<sequence>MTTVHSEPSTERIPGRAWTVRIVGHGRTSASVTCSTAACRMPPRSEDLAALRAFAARHAAAHAKAANVRPNAWCHCGSQHCGAHPDTKTHCSGAVLMILRHDPVMRRVWSVEEVCETCAPLIPNATVLARAERPRRTPDRPTTQAPAPVRPSIAGGFSSPVAPGEPAPVRRSRRSTQHPAPPAPAARPGTLRHETRAGD</sequence>
<keyword evidence="3" id="KW-1185">Reference proteome</keyword>
<dbReference type="EMBL" id="JBHSYM010000049">
    <property type="protein sequence ID" value="MFC7014551.1"/>
    <property type="molecule type" value="Genomic_DNA"/>
</dbReference>
<evidence type="ECO:0000256" key="1">
    <source>
        <dbReference type="SAM" id="MobiDB-lite"/>
    </source>
</evidence>
<proteinExistence type="predicted"/>
<feature type="compositionally biased region" description="Basic and acidic residues" evidence="1">
    <location>
        <begin position="130"/>
        <end position="139"/>
    </location>
</feature>
<comment type="caution">
    <text evidence="2">The sequence shown here is derived from an EMBL/GenBank/DDBJ whole genome shotgun (WGS) entry which is preliminary data.</text>
</comment>
<feature type="region of interest" description="Disordered" evidence="1">
    <location>
        <begin position="129"/>
        <end position="199"/>
    </location>
</feature>
<protein>
    <submittedName>
        <fullName evidence="2">Uncharacterized protein</fullName>
    </submittedName>
</protein>
<evidence type="ECO:0000313" key="2">
    <source>
        <dbReference type="EMBL" id="MFC7014551.1"/>
    </source>
</evidence>